<reference evidence="2 3" key="1">
    <citation type="submission" date="2021-07" db="EMBL/GenBank/DDBJ databases">
        <authorList>
            <consortium name="Genoscope - CEA"/>
            <person name="William W."/>
        </authorList>
    </citation>
    <scope>NUCLEOTIDE SEQUENCE [LARGE SCALE GENOMIC DNA]</scope>
</reference>
<dbReference type="Gramene" id="A02p34910.2_BraZ1">
    <property type="protein sequence ID" value="A02p34910.2_BraZ1.CDS"/>
    <property type="gene ID" value="A02g34910.2_BraZ1"/>
</dbReference>
<protein>
    <recommendedName>
        <fullName evidence="4">Prephenate dehydratase domain-containing protein</fullName>
    </recommendedName>
</protein>
<dbReference type="EMBL" id="LS974618">
    <property type="protein sequence ID" value="CAG7894539.1"/>
    <property type="molecule type" value="Genomic_DNA"/>
</dbReference>
<accession>A0A8D9H7L5</accession>
<evidence type="ECO:0000313" key="3">
    <source>
        <dbReference type="Proteomes" id="UP000694005"/>
    </source>
</evidence>
<evidence type="ECO:0000313" key="2">
    <source>
        <dbReference type="EMBL" id="CAG7894539.1"/>
    </source>
</evidence>
<organism evidence="2 3">
    <name type="scientific">Brassica campestris</name>
    <name type="common">Field mustard</name>
    <dbReference type="NCBI Taxonomy" id="3711"/>
    <lineage>
        <taxon>Eukaryota</taxon>
        <taxon>Viridiplantae</taxon>
        <taxon>Streptophyta</taxon>
        <taxon>Embryophyta</taxon>
        <taxon>Tracheophyta</taxon>
        <taxon>Spermatophyta</taxon>
        <taxon>Magnoliopsida</taxon>
        <taxon>eudicotyledons</taxon>
        <taxon>Gunneridae</taxon>
        <taxon>Pentapetalae</taxon>
        <taxon>rosids</taxon>
        <taxon>malvids</taxon>
        <taxon>Brassicales</taxon>
        <taxon>Brassicaceae</taxon>
        <taxon>Brassiceae</taxon>
        <taxon>Brassica</taxon>
    </lineage>
</organism>
<name>A0A8D9H7L5_BRACM</name>
<sequence length="165" mass="17853">MENSTSNPVPAAKTDLVPSWTKNGKPGLVQPLTNTNLSPAPAPSHGSTLRVAYQGVPGAYSEAVAGKLTRTLKLSRVINSTSRFRRWSSGSRIVPSSRWRILSEVRFTETMISSSVTVSTSSVRFRSLSTTASSLSPESVQTVYMRDFASPSSGSDRRIAQQTIF</sequence>
<proteinExistence type="predicted"/>
<evidence type="ECO:0008006" key="4">
    <source>
        <dbReference type="Google" id="ProtNLM"/>
    </source>
</evidence>
<evidence type="ECO:0000256" key="1">
    <source>
        <dbReference type="SAM" id="MobiDB-lite"/>
    </source>
</evidence>
<feature type="region of interest" description="Disordered" evidence="1">
    <location>
        <begin position="1"/>
        <end position="43"/>
    </location>
</feature>
<gene>
    <name evidence="2" type="ORF">BRAPAZ1V2_A02P34910.2</name>
</gene>
<dbReference type="AlphaFoldDB" id="A0A8D9H7L5"/>
<dbReference type="Proteomes" id="UP000694005">
    <property type="component" value="Chromosome A02"/>
</dbReference>